<protein>
    <recommendedName>
        <fullName evidence="2">Hypersensitivity response secretion-like HrpJ domain-containing protein</fullName>
    </recommendedName>
</protein>
<feature type="compositionally biased region" description="Polar residues" evidence="1">
    <location>
        <begin position="348"/>
        <end position="357"/>
    </location>
</feature>
<dbReference type="Gene3D" id="1.10.150.630">
    <property type="match status" value="1"/>
</dbReference>
<feature type="region of interest" description="Disordered" evidence="1">
    <location>
        <begin position="348"/>
        <end position="368"/>
    </location>
</feature>
<dbReference type="InterPro" id="IPR010812">
    <property type="entry name" value="HrpJ-like"/>
</dbReference>
<accession>A0A494XFK9</accession>
<proteinExistence type="predicted"/>
<gene>
    <name evidence="3" type="ORF">D7S89_16155</name>
</gene>
<dbReference type="EMBL" id="RBZV01000006">
    <property type="protein sequence ID" value="RKP46884.1"/>
    <property type="molecule type" value="Genomic_DNA"/>
</dbReference>
<comment type="caution">
    <text evidence="3">The sequence shown here is derived from an EMBL/GenBank/DDBJ whole genome shotgun (WGS) entry which is preliminary data.</text>
</comment>
<dbReference type="GO" id="GO:0046903">
    <property type="term" value="P:secretion"/>
    <property type="evidence" value="ECO:0007669"/>
    <property type="project" value="InterPro"/>
</dbReference>
<dbReference type="GO" id="GO:0019867">
    <property type="term" value="C:outer membrane"/>
    <property type="evidence" value="ECO:0007669"/>
    <property type="project" value="InterPro"/>
</dbReference>
<reference evidence="3 4" key="1">
    <citation type="submission" date="2018-10" db="EMBL/GenBank/DDBJ databases">
        <title>Paraburkholderia sp. 7MK8-2, isolated from soil.</title>
        <authorList>
            <person name="Gao Z.-H."/>
            <person name="Qiu L.-H."/>
        </authorList>
    </citation>
    <scope>NUCLEOTIDE SEQUENCE [LARGE SCALE GENOMIC DNA]</scope>
    <source>
        <strain evidence="3 4">7MK8-2</strain>
    </source>
</reference>
<evidence type="ECO:0000313" key="3">
    <source>
        <dbReference type="EMBL" id="RKP46884.1"/>
    </source>
</evidence>
<dbReference type="Pfam" id="PF07201">
    <property type="entry name" value="HrpJ"/>
    <property type="match status" value="1"/>
</dbReference>
<dbReference type="Proteomes" id="UP000280434">
    <property type="component" value="Unassembled WGS sequence"/>
</dbReference>
<organism evidence="3 4">
    <name type="scientific">Trinickia fusca</name>
    <dbReference type="NCBI Taxonomy" id="2419777"/>
    <lineage>
        <taxon>Bacteria</taxon>
        <taxon>Pseudomonadati</taxon>
        <taxon>Pseudomonadota</taxon>
        <taxon>Betaproteobacteria</taxon>
        <taxon>Burkholderiales</taxon>
        <taxon>Burkholderiaceae</taxon>
        <taxon>Trinickia</taxon>
    </lineage>
</organism>
<feature type="domain" description="Hypersensitivity response secretion-like HrpJ" evidence="2">
    <location>
        <begin position="182"/>
        <end position="267"/>
    </location>
</feature>
<evidence type="ECO:0000313" key="4">
    <source>
        <dbReference type="Proteomes" id="UP000280434"/>
    </source>
</evidence>
<sequence length="464" mass="51495">MSNRPPTKPCRTGRRASRTERRMRAPWGIRPHLMRTGARMAIRCRTRRRLRGTGDCSMKAGSNIAALQDVVDTFDVDDSSTDDAPTVSNATPAQMPLVVRVDQPERVEAPSFRIGEAPEIGAGEKDQHDSDMADERVDVGVKRIGAILRLMAGEYGASRLLDIGRRAARQIEMLGSVGNLHSEIDDPVMRYAVLELIKGSFLHDGATEAKKLVDSELDTLYRSEGRRIRASINTAEAAFSFSAEPKSQAEFRRLYYEAIDLNAPLTAKLLFNGITSVVNVDDIDRVIASMSEALRDDMLTARSSVPRDHLARMLSYLELFGSARVAQTMVSFAREILTALGAKAIVPTTQGRSSSDEATAGDGGKEKAREKELSLTKELFNLGTSTLPGPLIDKLADTLVGKDAQRRSWLVTLLYRLSCKFPMPVWASEEIRNAAHTQMHRRMDQFFNLRQHVLRRSRPLVISS</sequence>
<evidence type="ECO:0000256" key="1">
    <source>
        <dbReference type="SAM" id="MobiDB-lite"/>
    </source>
</evidence>
<name>A0A494XFK9_9BURK</name>
<feature type="region of interest" description="Disordered" evidence="1">
    <location>
        <begin position="1"/>
        <end position="21"/>
    </location>
</feature>
<evidence type="ECO:0000259" key="2">
    <source>
        <dbReference type="Pfam" id="PF07201"/>
    </source>
</evidence>
<keyword evidence="4" id="KW-1185">Reference proteome</keyword>
<dbReference type="SUPFAM" id="SSF140591">
    <property type="entry name" value="Type III secretion system domain"/>
    <property type="match status" value="1"/>
</dbReference>
<dbReference type="AlphaFoldDB" id="A0A494XFK9"/>